<dbReference type="EMBL" id="ACIP02000002">
    <property type="protein sequence ID" value="EEP28477.1"/>
    <property type="molecule type" value="Genomic_DNA"/>
</dbReference>
<dbReference type="HOGENOM" id="CLU_3257826_0_0_9"/>
<evidence type="ECO:0000313" key="1">
    <source>
        <dbReference type="EMBL" id="EEP28477.1"/>
    </source>
</evidence>
<dbReference type="Proteomes" id="UP000003494">
    <property type="component" value="Unassembled WGS sequence"/>
</dbReference>
<proteinExistence type="predicted"/>
<reference evidence="1" key="1">
    <citation type="submission" date="2009-04" db="EMBL/GenBank/DDBJ databases">
        <authorList>
            <person name="Weinstock G."/>
            <person name="Sodergren E."/>
            <person name="Clifton S."/>
            <person name="Fulton L."/>
            <person name="Fulton B."/>
            <person name="Courtney L."/>
            <person name="Fronick C."/>
            <person name="Harrison M."/>
            <person name="Strong C."/>
            <person name="Farmer C."/>
            <person name="Delahaunty K."/>
            <person name="Markovic C."/>
            <person name="Hall O."/>
            <person name="Minx P."/>
            <person name="Tomlinson C."/>
            <person name="Mitreva M."/>
            <person name="Nelson J."/>
            <person name="Hou S."/>
            <person name="Wollam A."/>
            <person name="Pepin K.H."/>
            <person name="Johnson M."/>
            <person name="Bhonagiri V."/>
            <person name="Nash W.E."/>
            <person name="Warren W."/>
            <person name="Chinwalla A."/>
            <person name="Mardis E.R."/>
            <person name="Wilson R.K."/>
        </authorList>
    </citation>
    <scope>NUCLEOTIDE SEQUENCE [LARGE SCALE GENOMIC DNA]</scope>
    <source>
        <strain evidence="1">DSM 14600</strain>
    </source>
</reference>
<name>C4GBI5_9FIRM</name>
<sequence length="42" mass="4861">MKVSVRKHCESLCSGAFAKIYTEKTTSRTLLPEDRRSRSYHS</sequence>
<organism evidence="1 2">
    <name type="scientific">Shuttleworthella satelles DSM 14600</name>
    <dbReference type="NCBI Taxonomy" id="626523"/>
    <lineage>
        <taxon>Bacteria</taxon>
        <taxon>Bacillati</taxon>
        <taxon>Bacillota</taxon>
        <taxon>Clostridia</taxon>
        <taxon>Lachnospirales</taxon>
        <taxon>Lachnospiraceae</taxon>
        <taxon>Shuttleworthella</taxon>
    </lineage>
</organism>
<dbReference type="AlphaFoldDB" id="C4GBI5"/>
<protein>
    <submittedName>
        <fullName evidence="1">Uncharacterized protein</fullName>
    </submittedName>
</protein>
<comment type="caution">
    <text evidence="1">The sequence shown here is derived from an EMBL/GenBank/DDBJ whole genome shotgun (WGS) entry which is preliminary data.</text>
</comment>
<gene>
    <name evidence="1" type="ORF">GCWU000342_01287</name>
</gene>
<keyword evidence="2" id="KW-1185">Reference proteome</keyword>
<evidence type="ECO:0000313" key="2">
    <source>
        <dbReference type="Proteomes" id="UP000003494"/>
    </source>
</evidence>
<accession>C4GBI5</accession>
<dbReference type="STRING" id="626523.GCWU000342_01287"/>